<evidence type="ECO:0000256" key="1">
    <source>
        <dbReference type="ARBA" id="ARBA00004651"/>
    </source>
</evidence>
<dbReference type="AlphaFoldDB" id="A0A221WB99"/>
<evidence type="ECO:0000256" key="5">
    <source>
        <dbReference type="ARBA" id="ARBA00023136"/>
    </source>
</evidence>
<accession>A0A221WB99</accession>
<feature type="transmembrane region" description="Helical" evidence="7">
    <location>
        <begin position="351"/>
        <end position="381"/>
    </location>
</feature>
<dbReference type="EMBL" id="CP022521">
    <property type="protein sequence ID" value="ASO23064.1"/>
    <property type="molecule type" value="Genomic_DNA"/>
</dbReference>
<dbReference type="OrthoDB" id="4871813at2"/>
<protein>
    <submittedName>
        <fullName evidence="9">FtsX-like permease family protein</fullName>
    </submittedName>
</protein>
<keyword evidence="3 7" id="KW-0812">Transmembrane</keyword>
<comment type="subcellular location">
    <subcellularLocation>
        <location evidence="1">Cell membrane</location>
        <topology evidence="1">Multi-pass membrane protein</topology>
    </subcellularLocation>
</comment>
<feature type="transmembrane region" description="Helical" evidence="7">
    <location>
        <begin position="708"/>
        <end position="730"/>
    </location>
</feature>
<dbReference type="GO" id="GO:0005886">
    <property type="term" value="C:plasma membrane"/>
    <property type="evidence" value="ECO:0007669"/>
    <property type="project" value="UniProtKB-SubCell"/>
</dbReference>
<evidence type="ECO:0000313" key="10">
    <source>
        <dbReference type="Proteomes" id="UP000204221"/>
    </source>
</evidence>
<feature type="compositionally biased region" description="Low complexity" evidence="6">
    <location>
        <begin position="554"/>
        <end position="568"/>
    </location>
</feature>
<evidence type="ECO:0000256" key="6">
    <source>
        <dbReference type="SAM" id="MobiDB-lite"/>
    </source>
</evidence>
<proteinExistence type="predicted"/>
<name>A0A221WB99_9PSEU</name>
<keyword evidence="10" id="KW-1185">Reference proteome</keyword>
<dbReference type="Pfam" id="PF02687">
    <property type="entry name" value="FtsX"/>
    <property type="match status" value="1"/>
</dbReference>
<feature type="transmembrane region" description="Helical" evidence="7">
    <location>
        <begin position="21"/>
        <end position="41"/>
    </location>
</feature>
<evidence type="ECO:0000256" key="3">
    <source>
        <dbReference type="ARBA" id="ARBA00022692"/>
    </source>
</evidence>
<feature type="transmembrane region" description="Helical" evidence="7">
    <location>
        <begin position="282"/>
        <end position="304"/>
    </location>
</feature>
<dbReference type="KEGG" id="ahg:AHOG_27330"/>
<keyword evidence="5 7" id="KW-0472">Membrane</keyword>
<evidence type="ECO:0000259" key="8">
    <source>
        <dbReference type="Pfam" id="PF02687"/>
    </source>
</evidence>
<feature type="region of interest" description="Disordered" evidence="6">
    <location>
        <begin position="528"/>
        <end position="570"/>
    </location>
</feature>
<reference evidence="9 10" key="1">
    <citation type="submission" date="2017-07" db="EMBL/GenBank/DDBJ databases">
        <title>Complete genome sequence of Actinoalloteichus hoggarensis DSM 45943, type strain of Actinoalloteichus hoggarensis.</title>
        <authorList>
            <person name="Ruckert C."/>
            <person name="Nouioui I."/>
            <person name="Willmese J."/>
            <person name="van Wezel G."/>
            <person name="Klenk H.-P."/>
            <person name="Kalinowski J."/>
            <person name="Zotchev S.B."/>
        </authorList>
    </citation>
    <scope>NUCLEOTIDE SEQUENCE [LARGE SCALE GENOMIC DNA]</scope>
    <source>
        <strain evidence="9 10">DSM 45943</strain>
    </source>
</reference>
<organism evidence="9 10">
    <name type="scientific">Actinoalloteichus hoggarensis</name>
    <dbReference type="NCBI Taxonomy" id="1470176"/>
    <lineage>
        <taxon>Bacteria</taxon>
        <taxon>Bacillati</taxon>
        <taxon>Actinomycetota</taxon>
        <taxon>Actinomycetes</taxon>
        <taxon>Pseudonocardiales</taxon>
        <taxon>Pseudonocardiaceae</taxon>
        <taxon>Actinoalloteichus</taxon>
    </lineage>
</organism>
<feature type="transmembrane region" description="Helical" evidence="7">
    <location>
        <begin position="325"/>
        <end position="345"/>
    </location>
</feature>
<evidence type="ECO:0000256" key="4">
    <source>
        <dbReference type="ARBA" id="ARBA00022989"/>
    </source>
</evidence>
<evidence type="ECO:0000256" key="7">
    <source>
        <dbReference type="SAM" id="Phobius"/>
    </source>
</evidence>
<feature type="transmembrane region" description="Helical" evidence="7">
    <location>
        <begin position="742"/>
        <end position="761"/>
    </location>
</feature>
<feature type="domain" description="ABC3 transporter permease C-terminal" evidence="8">
    <location>
        <begin position="194"/>
        <end position="310"/>
    </location>
</feature>
<feature type="transmembrane region" description="Helical" evidence="7">
    <location>
        <begin position="184"/>
        <end position="212"/>
    </location>
</feature>
<evidence type="ECO:0000313" key="9">
    <source>
        <dbReference type="EMBL" id="ASO23064.1"/>
    </source>
</evidence>
<feature type="transmembrane region" description="Helical" evidence="7">
    <location>
        <begin position="654"/>
        <end position="673"/>
    </location>
</feature>
<dbReference type="RefSeq" id="WP_093943899.1">
    <property type="nucleotide sequence ID" value="NZ_CP022521.1"/>
</dbReference>
<keyword evidence="4 7" id="KW-1133">Transmembrane helix</keyword>
<sequence length="775" mass="78439">MNPLALALRILRADRRSRLSAVLTSAGVAIGTVLVVLLLTLPDAAAARGERFAWQYVGSHGTPAEAVALVDRSSDVVGSQPITRLDVAASGDASPEAVPVAPGIPEFPASGEVLLSPALADLVARLPPAELGDRFPGAVIGVLGQEALSYPEQLVAVVGHHEAELSAEASPVAGLIGDRFMSDIFLITLSMVGLAVLAVPSLVLVASSARLTAARRERRLASMRLAGATPGQVLLLTAVEAGIAAAAGTVVGLSLTIPVSGLMSRIPWQGGTWLAGDFVPEVSTLLLVGLGVPLLVILAAVLGLRRVVSSPLGVVIARRRRGPSAWRLVVLVSVGALFAAGLIVAQNGGGIGLLIFSMAAIVLSASVVGPWLTSVIGVLFTTVWRRPSTLLAGRRLRDAPQAAYRSASGVVLAVFVGALALTVLPGMSTAGTVGRSFQADVLYGDVPTSEAEAIAERIRVGLTENEVAGAVATAGRARLITGDGRHEYPALVLDCPRAVELTRLPIGRCSEEPGVWVGSELFLPDTGLRLRDVRSPRPAGPSGPDTGSNGAMTSPGGSADAASAPGVPLADGGPVTVHTMAGSTAELAGSVLVEPALVPDRDSIAESSILVSAPADQTEVVRTVLSRAAPGVAVNSLALTAIENGVLLDDLRRVTILGLSIAALLACASTIVTSAGSVLDRRQTLGALTAAGASVSVLARALRTEAALPALAASLGAAVVGFGVGAGVLWLLGLEIEVHPSLAVPVAVAVAVSVSAAWAAGRVLRNVSGEPFATE</sequence>
<evidence type="ECO:0000256" key="2">
    <source>
        <dbReference type="ARBA" id="ARBA00022475"/>
    </source>
</evidence>
<dbReference type="Proteomes" id="UP000204221">
    <property type="component" value="Chromosome"/>
</dbReference>
<dbReference type="InterPro" id="IPR003838">
    <property type="entry name" value="ABC3_permease_C"/>
</dbReference>
<feature type="transmembrane region" description="Helical" evidence="7">
    <location>
        <begin position="402"/>
        <end position="424"/>
    </location>
</feature>
<keyword evidence="2" id="KW-1003">Cell membrane</keyword>
<gene>
    <name evidence="9" type="ORF">AHOG_27330</name>
</gene>
<feature type="transmembrane region" description="Helical" evidence="7">
    <location>
        <begin position="233"/>
        <end position="262"/>
    </location>
</feature>